<keyword evidence="2" id="KW-1185">Reference proteome</keyword>
<dbReference type="RefSeq" id="WP_211289755.1">
    <property type="nucleotide sequence ID" value="NZ_CP155573.1"/>
</dbReference>
<dbReference type="Proteomes" id="UP000216752">
    <property type="component" value="Chromosome"/>
</dbReference>
<organism evidence="1 2">
    <name type="scientific">Sporomusa silvacetica DSM 10669</name>
    <dbReference type="NCBI Taxonomy" id="1123289"/>
    <lineage>
        <taxon>Bacteria</taxon>
        <taxon>Bacillati</taxon>
        <taxon>Bacillota</taxon>
        <taxon>Negativicutes</taxon>
        <taxon>Selenomonadales</taxon>
        <taxon>Sporomusaceae</taxon>
        <taxon>Sporomusa</taxon>
    </lineage>
</organism>
<gene>
    <name evidence="1" type="ORF">SPSIL_035450</name>
</gene>
<sequence length="59" mass="6167">MTFEDLLAALGVIVNGLPQGLLALTFGFASVPTAADFIVGAIGCGCWELSPLFPFRPKL</sequence>
<accession>A0ABZ3IPG0</accession>
<evidence type="ECO:0000313" key="1">
    <source>
        <dbReference type="EMBL" id="XFO67347.1"/>
    </source>
</evidence>
<protein>
    <submittedName>
        <fullName evidence="1">Uncharacterized protein</fullName>
    </submittedName>
</protein>
<evidence type="ECO:0000313" key="2">
    <source>
        <dbReference type="Proteomes" id="UP000216752"/>
    </source>
</evidence>
<dbReference type="EMBL" id="CP155573">
    <property type="protein sequence ID" value="XFO67347.1"/>
    <property type="molecule type" value="Genomic_DNA"/>
</dbReference>
<reference evidence="1" key="1">
    <citation type="submission" date="2024-05" db="EMBL/GenBank/DDBJ databases">
        <title>Isolation and characterization of Sporomusa carbonis sp. nov., a carboxydotrophic hydrogenogen in the genus of Sporomusa isolated from a charcoal burning pile.</title>
        <authorList>
            <person name="Boeer T."/>
            <person name="Rosenbaum F."/>
            <person name="Eysell L."/>
            <person name="Mueller V."/>
            <person name="Daniel R."/>
            <person name="Poehlein A."/>
        </authorList>
    </citation>
    <scope>NUCLEOTIDE SEQUENCE [LARGE SCALE GENOMIC DNA]</scope>
    <source>
        <strain evidence="1">DSM 10669</strain>
    </source>
</reference>
<name>A0ABZ3IPG0_9FIRM</name>
<proteinExistence type="predicted"/>